<accession>A0ABT9Z7C3</accession>
<keyword evidence="2" id="KW-0238">DNA-binding</keyword>
<dbReference type="InterPro" id="IPR020449">
    <property type="entry name" value="Tscrpt_reg_AraC-type_HTH"/>
</dbReference>
<evidence type="ECO:0000259" key="4">
    <source>
        <dbReference type="PROSITE" id="PS01124"/>
    </source>
</evidence>
<dbReference type="InterPro" id="IPR013096">
    <property type="entry name" value="Cupin_2"/>
</dbReference>
<keyword evidence="3" id="KW-0804">Transcription</keyword>
<comment type="caution">
    <text evidence="5">The sequence shown here is derived from an EMBL/GenBank/DDBJ whole genome shotgun (WGS) entry which is preliminary data.</text>
</comment>
<evidence type="ECO:0000313" key="5">
    <source>
        <dbReference type="EMBL" id="MDQ0227706.1"/>
    </source>
</evidence>
<dbReference type="PRINTS" id="PR00032">
    <property type="entry name" value="HTHARAC"/>
</dbReference>
<feature type="domain" description="HTH araC/xylS-type" evidence="4">
    <location>
        <begin position="190"/>
        <end position="288"/>
    </location>
</feature>
<reference evidence="5 6" key="1">
    <citation type="submission" date="2023-07" db="EMBL/GenBank/DDBJ databases">
        <title>Genomic Encyclopedia of Type Strains, Phase IV (KMG-IV): sequencing the most valuable type-strain genomes for metagenomic binning, comparative biology and taxonomic classification.</title>
        <authorList>
            <person name="Goeker M."/>
        </authorList>
    </citation>
    <scope>NUCLEOTIDE SEQUENCE [LARGE SCALE GENOMIC DNA]</scope>
    <source>
        <strain evidence="5 6">DSM 17723</strain>
    </source>
</reference>
<dbReference type="Proteomes" id="UP001232245">
    <property type="component" value="Unassembled WGS sequence"/>
</dbReference>
<dbReference type="RefSeq" id="WP_174880324.1">
    <property type="nucleotide sequence ID" value="NZ_CADEPK010000145.1"/>
</dbReference>
<evidence type="ECO:0000256" key="1">
    <source>
        <dbReference type="ARBA" id="ARBA00023015"/>
    </source>
</evidence>
<dbReference type="Gene3D" id="1.10.10.60">
    <property type="entry name" value="Homeodomain-like"/>
    <property type="match status" value="2"/>
</dbReference>
<dbReference type="InterPro" id="IPR014710">
    <property type="entry name" value="RmlC-like_jellyroll"/>
</dbReference>
<name>A0ABT9Z7C3_9BACI</name>
<evidence type="ECO:0000256" key="2">
    <source>
        <dbReference type="ARBA" id="ARBA00023125"/>
    </source>
</evidence>
<dbReference type="SMART" id="SM00342">
    <property type="entry name" value="HTH_ARAC"/>
    <property type="match status" value="1"/>
</dbReference>
<organism evidence="5 6">
    <name type="scientific">Metabacillus niabensis</name>
    <dbReference type="NCBI Taxonomy" id="324854"/>
    <lineage>
        <taxon>Bacteria</taxon>
        <taxon>Bacillati</taxon>
        <taxon>Bacillota</taxon>
        <taxon>Bacilli</taxon>
        <taxon>Bacillales</taxon>
        <taxon>Bacillaceae</taxon>
        <taxon>Metabacillus</taxon>
    </lineage>
</organism>
<protein>
    <submittedName>
        <fullName evidence="5">YesN/AraC family two-component response regulator</fullName>
    </submittedName>
</protein>
<dbReference type="Pfam" id="PF12833">
    <property type="entry name" value="HTH_18"/>
    <property type="match status" value="1"/>
</dbReference>
<dbReference type="InterPro" id="IPR018060">
    <property type="entry name" value="HTH_AraC"/>
</dbReference>
<keyword evidence="6" id="KW-1185">Reference proteome</keyword>
<dbReference type="EMBL" id="JAUSTZ010000011">
    <property type="protein sequence ID" value="MDQ0227706.1"/>
    <property type="molecule type" value="Genomic_DNA"/>
</dbReference>
<gene>
    <name evidence="5" type="ORF">J2S02_004053</name>
</gene>
<proteinExistence type="predicted"/>
<dbReference type="SUPFAM" id="SSF46689">
    <property type="entry name" value="Homeodomain-like"/>
    <property type="match status" value="2"/>
</dbReference>
<dbReference type="Gene3D" id="2.60.120.10">
    <property type="entry name" value="Jelly Rolls"/>
    <property type="match status" value="1"/>
</dbReference>
<dbReference type="PROSITE" id="PS01124">
    <property type="entry name" value="HTH_ARAC_FAMILY_2"/>
    <property type="match status" value="1"/>
</dbReference>
<evidence type="ECO:0000313" key="6">
    <source>
        <dbReference type="Proteomes" id="UP001232245"/>
    </source>
</evidence>
<keyword evidence="1" id="KW-0805">Transcription regulation</keyword>
<dbReference type="PANTHER" id="PTHR43280">
    <property type="entry name" value="ARAC-FAMILY TRANSCRIPTIONAL REGULATOR"/>
    <property type="match status" value="1"/>
</dbReference>
<evidence type="ECO:0000256" key="3">
    <source>
        <dbReference type="ARBA" id="ARBA00023163"/>
    </source>
</evidence>
<dbReference type="PANTHER" id="PTHR43280:SF28">
    <property type="entry name" value="HTH-TYPE TRANSCRIPTIONAL ACTIVATOR RHAS"/>
    <property type="match status" value="1"/>
</dbReference>
<dbReference type="Pfam" id="PF07883">
    <property type="entry name" value="Cupin_2"/>
    <property type="match status" value="1"/>
</dbReference>
<dbReference type="InterPro" id="IPR009057">
    <property type="entry name" value="Homeodomain-like_sf"/>
</dbReference>
<dbReference type="CDD" id="cd02208">
    <property type="entry name" value="cupin_RmlC-like"/>
    <property type="match status" value="1"/>
</dbReference>
<dbReference type="SUPFAM" id="SSF51182">
    <property type="entry name" value="RmlC-like cupins"/>
    <property type="match status" value="1"/>
</dbReference>
<sequence length="292" mass="34451">MMKSGSLYHVNGMDRLHPKVTAYYFKEWDGFYMPFHTHVAIEIMYVMSGECTIEVKQEGFKMKKNQFILIDSYVPHRLVVEKDKPCRMLNLEFALTESHRTFPSLCELAKESDELYELLKYEQAYHLLKDSNGVFHSLRTLVFELDNRLNDVKDNYLMVHLLIAHLLLLIARNLVKIKQQSSQQTDQYVKKVIEYLHENYDYEIKIDHLSAITHLHPNYLHRIFKESMGCTIIEYLTRIRIEKAKMLITQTDIPITEVSSFIGMNSSQYFSKVFKKYTGITPTEFRKASVIQ</sequence>
<dbReference type="InterPro" id="IPR011051">
    <property type="entry name" value="RmlC_Cupin_sf"/>
</dbReference>